<evidence type="ECO:0000313" key="2">
    <source>
        <dbReference type="Proteomes" id="UP001596395"/>
    </source>
</evidence>
<dbReference type="EMBL" id="JBHSXN010000002">
    <property type="protein sequence ID" value="MFC6953337.1"/>
    <property type="molecule type" value="Genomic_DNA"/>
</dbReference>
<keyword evidence="2" id="KW-1185">Reference proteome</keyword>
<evidence type="ECO:0000313" key="1">
    <source>
        <dbReference type="EMBL" id="MFC6953337.1"/>
    </source>
</evidence>
<dbReference type="SUPFAM" id="SSF57667">
    <property type="entry name" value="beta-beta-alpha zinc fingers"/>
    <property type="match status" value="1"/>
</dbReference>
<dbReference type="Gene3D" id="3.30.160.60">
    <property type="entry name" value="Classic Zinc Finger"/>
    <property type="match status" value="1"/>
</dbReference>
<comment type="caution">
    <text evidence="1">The sequence shown here is derived from an EMBL/GenBank/DDBJ whole genome shotgun (WGS) entry which is preliminary data.</text>
</comment>
<dbReference type="AlphaFoldDB" id="A0ABD5VGW3"/>
<dbReference type="InterPro" id="IPR036236">
    <property type="entry name" value="Znf_C2H2_sf"/>
</dbReference>
<reference evidence="1 2" key="1">
    <citation type="journal article" date="2019" name="Int. J. Syst. Evol. Microbiol.">
        <title>The Global Catalogue of Microorganisms (GCM) 10K type strain sequencing project: providing services to taxonomists for standard genome sequencing and annotation.</title>
        <authorList>
            <consortium name="The Broad Institute Genomics Platform"/>
            <consortium name="The Broad Institute Genome Sequencing Center for Infectious Disease"/>
            <person name="Wu L."/>
            <person name="Ma J."/>
        </authorList>
    </citation>
    <scope>NUCLEOTIDE SEQUENCE [LARGE SCALE GENOMIC DNA]</scope>
    <source>
        <strain evidence="1 2">GX26</strain>
    </source>
</reference>
<sequence length="77" mass="8788">MHTCRDCNESFATELALELHRDTCEQADLFCDVCGKRFRESAATRDGWHYTCPTEDCEGQGMGDQIKRIEDIRAATQ</sequence>
<protein>
    <submittedName>
        <fullName evidence="1">Transcriptional regulator</fullName>
    </submittedName>
</protein>
<organism evidence="1 2">
    <name type="scientific">Halorubellus litoreus</name>
    <dbReference type="NCBI Taxonomy" id="755308"/>
    <lineage>
        <taxon>Archaea</taxon>
        <taxon>Methanobacteriati</taxon>
        <taxon>Methanobacteriota</taxon>
        <taxon>Stenosarchaea group</taxon>
        <taxon>Halobacteria</taxon>
        <taxon>Halobacteriales</taxon>
        <taxon>Halorubellaceae</taxon>
        <taxon>Halorubellus</taxon>
    </lineage>
</organism>
<accession>A0ABD5VGW3</accession>
<name>A0ABD5VGW3_9EURY</name>
<gene>
    <name evidence="1" type="ORF">ACFQGB_10725</name>
</gene>
<proteinExistence type="predicted"/>
<dbReference type="RefSeq" id="WP_336350298.1">
    <property type="nucleotide sequence ID" value="NZ_JAZAQL010000002.1"/>
</dbReference>
<dbReference type="Proteomes" id="UP001596395">
    <property type="component" value="Unassembled WGS sequence"/>
</dbReference>